<dbReference type="InterPro" id="IPR014721">
    <property type="entry name" value="Ribsml_uS5_D2-typ_fold_subgr"/>
</dbReference>
<accession>A0A2W2AAF7</accession>
<keyword evidence="4 9" id="KW-0808">Transferase</keyword>
<dbReference type="PANTHER" id="PTHR43527">
    <property type="entry name" value="4-DIPHOSPHOCYTIDYL-2-C-METHYL-D-ERYTHRITOL KINASE, CHLOROPLASTIC"/>
    <property type="match status" value="1"/>
</dbReference>
<name>A0A2W2AAF7_9BACT</name>
<dbReference type="PANTHER" id="PTHR43527:SF2">
    <property type="entry name" value="4-DIPHOSPHOCYTIDYL-2-C-METHYL-D-ERYTHRITOL KINASE, CHLOROPLASTIC"/>
    <property type="match status" value="1"/>
</dbReference>
<feature type="binding site" evidence="9">
    <location>
        <begin position="92"/>
        <end position="102"/>
    </location>
    <ligand>
        <name>ATP</name>
        <dbReference type="ChEBI" id="CHEBI:30616"/>
    </ligand>
</feature>
<evidence type="ECO:0000256" key="4">
    <source>
        <dbReference type="ARBA" id="ARBA00022679"/>
    </source>
</evidence>
<dbReference type="Proteomes" id="UP000248745">
    <property type="component" value="Unassembled WGS sequence"/>
</dbReference>
<dbReference type="Gene3D" id="3.30.230.10">
    <property type="match status" value="1"/>
</dbReference>
<organism evidence="12 13">
    <name type="scientific">Taibaiella soli</name>
    <dbReference type="NCBI Taxonomy" id="1649169"/>
    <lineage>
        <taxon>Bacteria</taxon>
        <taxon>Pseudomonadati</taxon>
        <taxon>Bacteroidota</taxon>
        <taxon>Chitinophagia</taxon>
        <taxon>Chitinophagales</taxon>
        <taxon>Chitinophagaceae</taxon>
        <taxon>Taibaiella</taxon>
    </lineage>
</organism>
<comment type="function">
    <text evidence="9">Catalyzes the phosphorylation of the position 2 hydroxy group of 4-diphosphocytidyl-2C-methyl-D-erythritol.</text>
</comment>
<dbReference type="InterPro" id="IPR004424">
    <property type="entry name" value="IspE"/>
</dbReference>
<keyword evidence="5 9" id="KW-0547">Nucleotide-binding</keyword>
<evidence type="ECO:0000313" key="13">
    <source>
        <dbReference type="Proteomes" id="UP000248745"/>
    </source>
</evidence>
<dbReference type="UniPathway" id="UPA00056">
    <property type="reaction ID" value="UER00094"/>
</dbReference>
<keyword evidence="6 9" id="KW-0418">Kinase</keyword>
<comment type="catalytic activity">
    <reaction evidence="9">
        <text>4-CDP-2-C-methyl-D-erythritol + ATP = 4-CDP-2-C-methyl-D-erythritol 2-phosphate + ADP + H(+)</text>
        <dbReference type="Rhea" id="RHEA:18437"/>
        <dbReference type="ChEBI" id="CHEBI:15378"/>
        <dbReference type="ChEBI" id="CHEBI:30616"/>
        <dbReference type="ChEBI" id="CHEBI:57823"/>
        <dbReference type="ChEBI" id="CHEBI:57919"/>
        <dbReference type="ChEBI" id="CHEBI:456216"/>
        <dbReference type="EC" id="2.7.1.148"/>
    </reaction>
</comment>
<feature type="domain" description="GHMP kinase N-terminal" evidence="10">
    <location>
        <begin position="63"/>
        <end position="140"/>
    </location>
</feature>
<dbReference type="SUPFAM" id="SSF55060">
    <property type="entry name" value="GHMP Kinase, C-terminal domain"/>
    <property type="match status" value="1"/>
</dbReference>
<dbReference type="GO" id="GO:0016114">
    <property type="term" value="P:terpenoid biosynthetic process"/>
    <property type="evidence" value="ECO:0007669"/>
    <property type="project" value="UniProtKB-UniRule"/>
</dbReference>
<keyword evidence="13" id="KW-1185">Reference proteome</keyword>
<dbReference type="OrthoDB" id="9809438at2"/>
<evidence type="ECO:0000256" key="2">
    <source>
        <dbReference type="ARBA" id="ARBA00012052"/>
    </source>
</evidence>
<comment type="pathway">
    <text evidence="9">Isoprenoid biosynthesis; isopentenyl diphosphate biosynthesis via DXP pathway; isopentenyl diphosphate from 1-deoxy-D-xylulose 5-phosphate: step 3/6.</text>
</comment>
<dbReference type="PIRSF" id="PIRSF010376">
    <property type="entry name" value="IspE"/>
    <property type="match status" value="1"/>
</dbReference>
<dbReference type="EMBL" id="QKTW01000019">
    <property type="protein sequence ID" value="PZF72261.1"/>
    <property type="molecule type" value="Genomic_DNA"/>
</dbReference>
<gene>
    <name evidence="9" type="primary">ispE</name>
    <name evidence="12" type="ORF">DN068_14610</name>
</gene>
<evidence type="ECO:0000256" key="6">
    <source>
        <dbReference type="ARBA" id="ARBA00022777"/>
    </source>
</evidence>
<comment type="similarity">
    <text evidence="1 9">Belongs to the GHMP kinase family. IspE subfamily.</text>
</comment>
<dbReference type="Pfam" id="PF00288">
    <property type="entry name" value="GHMP_kinases_N"/>
    <property type="match status" value="1"/>
</dbReference>
<feature type="active site" evidence="9">
    <location>
        <position position="8"/>
    </location>
</feature>
<dbReference type="EC" id="2.7.1.148" evidence="2 9"/>
<evidence type="ECO:0000256" key="1">
    <source>
        <dbReference type="ARBA" id="ARBA00009684"/>
    </source>
</evidence>
<reference evidence="12 13" key="1">
    <citation type="submission" date="2018-06" db="EMBL/GenBank/DDBJ databases">
        <title>Mucibacter soli gen. nov., sp. nov., a new member of the family Chitinophagaceae producing mucin.</title>
        <authorList>
            <person name="Kim M.-K."/>
            <person name="Park S."/>
            <person name="Kim T.-S."/>
            <person name="Joung Y."/>
            <person name="Han J.-H."/>
            <person name="Kim S.B."/>
        </authorList>
    </citation>
    <scope>NUCLEOTIDE SEQUENCE [LARGE SCALE GENOMIC DNA]</scope>
    <source>
        <strain evidence="12 13">R1-15</strain>
    </source>
</reference>
<evidence type="ECO:0000256" key="9">
    <source>
        <dbReference type="HAMAP-Rule" id="MF_00061"/>
    </source>
</evidence>
<evidence type="ECO:0000259" key="11">
    <source>
        <dbReference type="Pfam" id="PF08544"/>
    </source>
</evidence>
<evidence type="ECO:0000259" key="10">
    <source>
        <dbReference type="Pfam" id="PF00288"/>
    </source>
</evidence>
<sequence length="268" mass="29566">MIRFPNCKINLGLYITNRRADGYHDLETVFYPVPLQDALEMIAAKESSIHLTGKAVSGNNQDNLVWKALQLLKQDFPEKTGDFEIHLHKAIPMGAGMGGGSADGAFALAMLNDLCSLKLPKEQLAVYALQLGSDCPFFIYNTPQFASGRGEKMQPVTLDLSKYSLQLVCPNVHVATGKAFSMITPRPAPFDLRTIGELPVSKWKHHISNDFETPIFEQHPVLASIKQQLYAAGAVYASMSGSGSTVFGIFEKGRKAIFEISLETFYFE</sequence>
<dbReference type="InterPro" id="IPR013750">
    <property type="entry name" value="GHMP_kinase_C_dom"/>
</dbReference>
<dbReference type="SUPFAM" id="SSF54211">
    <property type="entry name" value="Ribosomal protein S5 domain 2-like"/>
    <property type="match status" value="1"/>
</dbReference>
<evidence type="ECO:0000256" key="8">
    <source>
        <dbReference type="ARBA" id="ARBA00032554"/>
    </source>
</evidence>
<dbReference type="NCBIfam" id="TIGR00154">
    <property type="entry name" value="ispE"/>
    <property type="match status" value="1"/>
</dbReference>
<keyword evidence="7 9" id="KW-0067">ATP-binding</keyword>
<evidence type="ECO:0000256" key="3">
    <source>
        <dbReference type="ARBA" id="ARBA00017473"/>
    </source>
</evidence>
<proteinExistence type="inferred from homology"/>
<evidence type="ECO:0000256" key="5">
    <source>
        <dbReference type="ARBA" id="ARBA00022741"/>
    </source>
</evidence>
<feature type="domain" description="GHMP kinase C-terminal" evidence="11">
    <location>
        <begin position="210"/>
        <end position="255"/>
    </location>
</feature>
<keyword evidence="9" id="KW-0414">Isoprene biosynthesis</keyword>
<dbReference type="InterPro" id="IPR006204">
    <property type="entry name" value="GHMP_kinase_N_dom"/>
</dbReference>
<dbReference type="GO" id="GO:0019288">
    <property type="term" value="P:isopentenyl diphosphate biosynthetic process, methylerythritol 4-phosphate pathway"/>
    <property type="evidence" value="ECO:0007669"/>
    <property type="project" value="UniProtKB-UniRule"/>
</dbReference>
<dbReference type="Gene3D" id="3.30.70.890">
    <property type="entry name" value="GHMP kinase, C-terminal domain"/>
    <property type="match status" value="1"/>
</dbReference>
<evidence type="ECO:0000256" key="7">
    <source>
        <dbReference type="ARBA" id="ARBA00022840"/>
    </source>
</evidence>
<dbReference type="Pfam" id="PF08544">
    <property type="entry name" value="GHMP_kinases_C"/>
    <property type="match status" value="1"/>
</dbReference>
<feature type="active site" evidence="9">
    <location>
        <position position="134"/>
    </location>
</feature>
<dbReference type="AlphaFoldDB" id="A0A2W2AAF7"/>
<dbReference type="HAMAP" id="MF_00061">
    <property type="entry name" value="IspE"/>
    <property type="match status" value="1"/>
</dbReference>
<dbReference type="InterPro" id="IPR020568">
    <property type="entry name" value="Ribosomal_Su5_D2-typ_SF"/>
</dbReference>
<protein>
    <recommendedName>
        <fullName evidence="3 9">4-diphosphocytidyl-2-C-methyl-D-erythritol kinase</fullName>
        <shortName evidence="9">CMK</shortName>
        <ecNumber evidence="2 9">2.7.1.148</ecNumber>
    </recommendedName>
    <alternativeName>
        <fullName evidence="8 9">4-(cytidine-5'-diphospho)-2-C-methyl-D-erythritol kinase</fullName>
    </alternativeName>
</protein>
<evidence type="ECO:0000313" key="12">
    <source>
        <dbReference type="EMBL" id="PZF72261.1"/>
    </source>
</evidence>
<dbReference type="GO" id="GO:0050515">
    <property type="term" value="F:4-(cytidine 5'-diphospho)-2-C-methyl-D-erythritol kinase activity"/>
    <property type="evidence" value="ECO:0007669"/>
    <property type="project" value="UniProtKB-UniRule"/>
</dbReference>
<comment type="caution">
    <text evidence="12">The sequence shown here is derived from an EMBL/GenBank/DDBJ whole genome shotgun (WGS) entry which is preliminary data.</text>
</comment>
<dbReference type="GO" id="GO:0005524">
    <property type="term" value="F:ATP binding"/>
    <property type="evidence" value="ECO:0007669"/>
    <property type="project" value="UniProtKB-UniRule"/>
</dbReference>
<dbReference type="InterPro" id="IPR036554">
    <property type="entry name" value="GHMP_kinase_C_sf"/>
</dbReference>